<feature type="signal peptide" evidence="2">
    <location>
        <begin position="1"/>
        <end position="22"/>
    </location>
</feature>
<comment type="caution">
    <text evidence="3">The sequence shown here is derived from an EMBL/GenBank/DDBJ whole genome shotgun (WGS) entry which is preliminary data.</text>
</comment>
<keyword evidence="4" id="KW-1185">Reference proteome</keyword>
<evidence type="ECO:0000313" key="4">
    <source>
        <dbReference type="Proteomes" id="UP001057455"/>
    </source>
</evidence>
<organism evidence="3 4">
    <name type="scientific">Babesia ovis</name>
    <dbReference type="NCBI Taxonomy" id="5869"/>
    <lineage>
        <taxon>Eukaryota</taxon>
        <taxon>Sar</taxon>
        <taxon>Alveolata</taxon>
        <taxon>Apicomplexa</taxon>
        <taxon>Aconoidasida</taxon>
        <taxon>Piroplasmida</taxon>
        <taxon>Babesiidae</taxon>
        <taxon>Babesia</taxon>
    </lineage>
</organism>
<keyword evidence="2" id="KW-0732">Signal</keyword>
<name>A0A9W5TE49_BABOV</name>
<feature type="region of interest" description="Disordered" evidence="1">
    <location>
        <begin position="220"/>
        <end position="239"/>
    </location>
</feature>
<evidence type="ECO:0000256" key="2">
    <source>
        <dbReference type="SAM" id="SignalP"/>
    </source>
</evidence>
<evidence type="ECO:0000256" key="1">
    <source>
        <dbReference type="SAM" id="MobiDB-lite"/>
    </source>
</evidence>
<dbReference type="AlphaFoldDB" id="A0A9W5TE49"/>
<dbReference type="OrthoDB" id="372890at2759"/>
<sequence length="480" mass="52371">MVPMRLYLLGIAVISGAKIADTVRTHPVVDNSWVVAGNSGMYPIADLICHAAGCHNRDTTSSTIDPQCGSQTICQHCPVPAVTKSDICYLSKLSPNQVNVAEGHLSTTNSGDAGEHEENEHEEGSHAFLEVVPYDMHFTPSTTDKELKSHASLCHVDKDGYVDLSIRVMIQWYKIPGKKQDEGAPLFDEDEIQEAASHNSSFLQFLPNVMDKLKSLNPFKRSDDDDSGSHHSDDGDISEGTKTELLMHAGNYVHSRVKRLFTNPKLHIHFSVNHRSVSTCRQSQQWKGKMEDKSLLFTAVQNFKIQAKELKPKFLKDAVKVHVTCKHCEIVDSRSCVQITCNKKLPPTRRFSPSLHATQPMGGIMQPSSSLGGAHHLPGTVYPPIGNGGHHAPPFPHVGGHGAHNIAAVAHGGQHVVPVQHLGHPYSHASTGGHAVPQHVLHNPHEMVAHPGHVLFGNGFGDIHGVMTAILLMLLCTIEL</sequence>
<feature type="region of interest" description="Disordered" evidence="1">
    <location>
        <begin position="103"/>
        <end position="124"/>
    </location>
</feature>
<reference evidence="3" key="1">
    <citation type="submission" date="2019-12" db="EMBL/GenBank/DDBJ databases">
        <title>Genome sequence of Babesia ovis.</title>
        <authorList>
            <person name="Yamagishi J."/>
            <person name="Sevinc F."/>
            <person name="Xuan X."/>
        </authorList>
    </citation>
    <scope>NUCLEOTIDE SEQUENCE</scope>
    <source>
        <strain evidence="3">Selcuk</strain>
    </source>
</reference>
<gene>
    <name evidence="3" type="ORF">BaOVIS_016230</name>
</gene>
<proteinExistence type="predicted"/>
<accession>A0A9W5TE49</accession>
<dbReference type="EMBL" id="BLIY01000010">
    <property type="protein sequence ID" value="GFE54219.1"/>
    <property type="molecule type" value="Genomic_DNA"/>
</dbReference>
<protein>
    <submittedName>
        <fullName evidence="3">Uncharacterized protein</fullName>
    </submittedName>
</protein>
<dbReference type="Proteomes" id="UP001057455">
    <property type="component" value="Unassembled WGS sequence"/>
</dbReference>
<feature type="chain" id="PRO_5040952243" evidence="2">
    <location>
        <begin position="23"/>
        <end position="480"/>
    </location>
</feature>
<evidence type="ECO:0000313" key="3">
    <source>
        <dbReference type="EMBL" id="GFE54219.1"/>
    </source>
</evidence>
<feature type="compositionally biased region" description="Basic and acidic residues" evidence="1">
    <location>
        <begin position="113"/>
        <end position="124"/>
    </location>
</feature>